<comment type="caution">
    <text evidence="1">The sequence shown here is derived from an EMBL/GenBank/DDBJ whole genome shotgun (WGS) entry which is preliminary data.</text>
</comment>
<reference evidence="1" key="1">
    <citation type="submission" date="2017-05" db="EMBL/GenBank/DDBJ databases">
        <authorList>
            <person name="Varghese N."/>
            <person name="Submissions S."/>
        </authorList>
    </citation>
    <scope>NUCLEOTIDE SEQUENCE</scope>
    <source>
        <strain evidence="1">LMG 28168</strain>
    </source>
</reference>
<dbReference type="EMBL" id="FXUY01000001">
    <property type="protein sequence ID" value="SMQ26836.1"/>
    <property type="molecule type" value="Genomic_DNA"/>
</dbReference>
<gene>
    <name evidence="1" type="ORF">SAMN04488483_3246</name>
</gene>
<evidence type="ECO:0000313" key="1">
    <source>
        <dbReference type="EMBL" id="SMQ26836.1"/>
    </source>
</evidence>
<keyword evidence="2" id="KW-1185">Reference proteome</keyword>
<sequence>MDLVLLPQSGGSDLKDIYHRAFRQAEELYILSAYLTEWDVDVELGRHCKSFAFIVGKDFGITRKAACQKVIQWLPRYRHTQFLVAELIDGFHPKAIFWRESDGRCYALVGSSNLSKAAFATNREANGYSKIPKKTYDAAKQWILRLKDSCVILNQSWLNGYREAKQSSKPASAKEDPDMSSRVFNLQLPSSKAVAQLGSALDFRRSQMLTFEYHQAELVHLLKSAARARIWSDSKNETFYQEFRQLWDFGDGSRFQANGWERRGKQSDFREFARSLVRVLEATSQDRDKVVVIEINRLTEEKVETRRSVFTEMLCQFFPDRYHVANDPVSKWLRSTGSSSPWGASAGYKYLEEALLLRAALENAKRKKGGYPVENLAVLDVVIVLKMQRRGQSEENPYEG</sequence>
<accession>A0ACD2U7I7</accession>
<name>A0ACD2U7I7_9PSED</name>
<proteinExistence type="predicted"/>
<dbReference type="Proteomes" id="UP001158048">
    <property type="component" value="Unassembled WGS sequence"/>
</dbReference>
<evidence type="ECO:0000313" key="2">
    <source>
        <dbReference type="Proteomes" id="UP001158048"/>
    </source>
</evidence>
<organism evidence="1 2">
    <name type="scientific">Pseudomonas helmanticensis</name>
    <dbReference type="NCBI Taxonomy" id="1471381"/>
    <lineage>
        <taxon>Bacteria</taxon>
        <taxon>Pseudomonadati</taxon>
        <taxon>Pseudomonadota</taxon>
        <taxon>Gammaproteobacteria</taxon>
        <taxon>Pseudomonadales</taxon>
        <taxon>Pseudomonadaceae</taxon>
        <taxon>Pseudomonas</taxon>
    </lineage>
</organism>
<protein>
    <submittedName>
        <fullName evidence="1">HKD family nuclease</fullName>
    </submittedName>
</protein>